<evidence type="ECO:0000256" key="11">
    <source>
        <dbReference type="ARBA" id="ARBA00022884"/>
    </source>
</evidence>
<evidence type="ECO:0000256" key="2">
    <source>
        <dbReference type="ARBA" id="ARBA00004123"/>
    </source>
</evidence>
<dbReference type="Pfam" id="PF16200">
    <property type="entry name" value="Band_7_C"/>
    <property type="match status" value="1"/>
</dbReference>
<evidence type="ECO:0000256" key="7">
    <source>
        <dbReference type="ARBA" id="ARBA00022491"/>
    </source>
</evidence>
<keyword evidence="9" id="KW-0677">Repeat</keyword>
<evidence type="ECO:0000256" key="15">
    <source>
        <dbReference type="ARBA" id="ARBA00023242"/>
    </source>
</evidence>
<feature type="compositionally biased region" description="Polar residues" evidence="19">
    <location>
        <begin position="37"/>
        <end position="56"/>
    </location>
</feature>
<dbReference type="SMART" id="SM00715">
    <property type="entry name" value="LA"/>
    <property type="match status" value="1"/>
</dbReference>
<dbReference type="GO" id="GO:0031491">
    <property type="term" value="F:nucleosome binding"/>
    <property type="evidence" value="ECO:0007669"/>
    <property type="project" value="TreeGrafter"/>
</dbReference>
<dbReference type="InterPro" id="IPR001972">
    <property type="entry name" value="Stomatin_HflK_fam"/>
</dbReference>
<dbReference type="InterPro" id="IPR015943">
    <property type="entry name" value="WD40/YVTN_repeat-like_dom_sf"/>
</dbReference>
<reference evidence="21 22" key="1">
    <citation type="submission" date="2019-08" db="EMBL/GenBank/DDBJ databases">
        <title>The genome sequence of a newly discovered highly antifungal drug resistant Aspergillus species, Aspergillus tanneri NIH 1004.</title>
        <authorList>
            <person name="Mounaud S."/>
            <person name="Singh I."/>
            <person name="Joardar V."/>
            <person name="Pakala S."/>
            <person name="Pakala S."/>
            <person name="Venepally P."/>
            <person name="Chung J.K."/>
            <person name="Losada L."/>
            <person name="Nierman W.C."/>
        </authorList>
    </citation>
    <scope>NUCLEOTIDE SEQUENCE [LARGE SCALE GENOMIC DNA]</scope>
    <source>
        <strain evidence="21 22">NIH1004</strain>
    </source>
</reference>
<feature type="compositionally biased region" description="Basic and acidic residues" evidence="19">
    <location>
        <begin position="398"/>
        <end position="426"/>
    </location>
</feature>
<feature type="repeat" description="WD" evidence="17">
    <location>
        <begin position="1264"/>
        <end position="1291"/>
    </location>
</feature>
<sequence length="2305" mass="248618">MATTFSYAQAAKGIASTAPTMITAESNNATKPDGPNSGVQVENSVSSKAEASQEAENVTAIAGKDSETAAPINSKANASGTSSPSVGNSSSTSTIAKDEDLSTPNGTSESTWDKQSQDSGTDKPRNGDETPKDKLTGEKEKNEPPKELKAAPLPSVNVWQQRKEAQEAKAKAVASLKPANSESGSVKTGSTASSISGNNQQDQPKAATRKKGGDTEGKDRKRAVRDESVTVPPVEDAASWPTPQVAQGEEKRKAQEKGDKTEKSEKSPVIRPHGKEKWMPVPYVPTAVFNTPLPSAARRGGRAARGGRDGARNGAHGAGASTVDKAASGQVAQGSGKATTTDRGRNEPNSARANSLPATSRRSNSTDAGSADPRKSQAADRSRAPKGADSANAAPAGRHGDTFPRNHRDAKAFKNHESGHKGDHGSKNPNLSVDAQAGPRNGSSHDRRFENGPRSADFAGFYGDRKDKEFSRESRAERGRGSHRGRGGFGGSQNSNFPNNHMSHSSFMHQKSYGFSDRQRPQHGLANGSQGHRMSLRSPSLPNSASMYGVYPFPADINTMYGYQPMHAGPMTAAPYPQYMEPYSLMSMVSFQLEYYFSVDNLCKDLFLRKHMDSQGFVDLAFIATFKRIKTLTEDFEFLRLAARQLRNVEHVAGEDGVDRLRAREWEQWVLPLNQRDPSAQNSGTSPAKQSKADEGSTPQSHVDGATNGSTSHQSLSNGIPKTSLSSDAPEFSPAKATDAPAEYVSLDRTPPSLPGMLACCAFRNVFLTNELYTATRDGDRDMDVLYQFWSHFLVQNFNAQMYNEFKSLAFDDLTRNFLKNSRLHSSLIATNTLNRVRRRNVSTSPQRLAPDSSLLHFGPGSSPGGGVPATYFANRSTLPMNTIIRFVPQQTAWIVERMGRFHRILDPGLAILIPFLDRIAYVKSLKESAIEIPSQNAITADNVTLELDGVLYTRVFDAYKASYGVEDPEYAVSQLAQTTMRSEIGQLTLDHVLKERATLNTNITKAINEAAQVWGVVCLRYEIRDIHAPDGVVAAMHRQVTAERSKRAEILESEGQRQSAINIAEGRKQSVILASEAIQAEKINRAAGEAEAILLKARATSRGIEAVAKAIEAGQENAHGAVSLSVAEKYVDAFSKLAKEGTAVVVPGNVGDLGGMIANAMAVYGKVTEGQAKSIAAKALGVPEPSQSATSHEIHEPTTPTKDWEPVAESQEGATGKDGVTENVLESFDQAKTSEAHSYEVLEMHIIKPVWLTHGGERKDFEVYSCDVSPDGSRLVTAAGDGYVRIWSTEAICNTDDPEVASKPKQLASMSNHSGTIHTVRFSPNGKYLASGADDKIVCIYSLDANPPSHASTFGSNEAPPVENWRTIRRLIGHDNDVQDLGWSYDSSILVSVGLDSKVVVWSGHTFEKLKTLSVHQSHVKGITFDPANKYFATASDDRTVRIFRFTSPAPNSTAHDQMNNFVLEHTISAPFHNSPLTAYFRRCSWSPDGMHIAAANAVNGPVSSVAIINRGSWDGDINLIGHEAPVEVCAFSPRLYSSQPANKPGVDSQGHAPSSVTVIACAGGDKSLSIWITSNPRPIVVAQELAAKSISDLAWSPDGKCLYATALDGTILAVRFEDGDLGFAMEMEENEKSLTKFGTNRRGAGITETTDGLLLEEKSKAGEIKDVEGRMGALMGDNHAAADSMVNGKSTPLPSNGVTPARVASPASDAQKAQPDGTTTTPAAPEVEKPDPYQAKLERLKQRPTYTKDGRKRIAPLLVSGAGAAESSLPQARLMASVSSQVKADTPQSIVDLSKPFDGLPKGGLAALLFGNKRKLAQLEGDDDGHVEKRVALASANGATPILANTPDGLLPAQPQPPSEGQQPTPEFIRPAVTNPSMAISQLRLAVPKVRSQILRAIDEAGKPTEPPSTAGESSKSRVDVVFEARNPSPASLTGRAVDREPVRLTLYRGEQPLWQDFLPRAVLLVTGNQNMWAAACEDGSVYIWTPAGRRLVSALVLEAQPVILECNGPWILCISAVGMCYVWNVQHLSSPHPPISLQPVLDAAVHTLGAHPTAAPAVTNARINSEGRVVVALSNGEGYAYSPAMYTWQRISEAWWAVGSQYWNTTDAPVGNLQPTDSKQDKEAKAMVSAGIIPFLERNTTNETLLRGRAYFLQRLIKVLLSREGYESFESSMSIAHLENRLAAALSLGAKEEFRLYLSMYAKRIGAEGLKIKVEELLKGLIGGLFEEETATGERLQGNEQEDRNWRENSETLCGWPREVLLKEVILALGKHRDLQRVTVPYAKLLGVVDNNDSEAGDAMET</sequence>
<feature type="repeat" description="WD" evidence="17">
    <location>
        <begin position="1372"/>
        <end position="1413"/>
    </location>
</feature>
<dbReference type="InterPro" id="IPR036322">
    <property type="entry name" value="WD40_repeat_dom_sf"/>
</dbReference>
<dbReference type="GO" id="GO:0006355">
    <property type="term" value="P:regulation of DNA-templated transcription"/>
    <property type="evidence" value="ECO:0007669"/>
    <property type="project" value="InterPro"/>
</dbReference>
<evidence type="ECO:0000256" key="18">
    <source>
        <dbReference type="PROSITE-ProRule" id="PRU00332"/>
    </source>
</evidence>
<dbReference type="Gene3D" id="2.130.10.10">
    <property type="entry name" value="YVTN repeat-like/Quinoprotein amine dehydrogenase"/>
    <property type="match status" value="2"/>
</dbReference>
<evidence type="ECO:0000256" key="16">
    <source>
        <dbReference type="ARBA" id="ARBA00074051"/>
    </source>
</evidence>
<dbReference type="VEuPathDB" id="FungiDB:EYZ11_000457"/>
<dbReference type="GO" id="GO:0006338">
    <property type="term" value="P:chromatin remodeling"/>
    <property type="evidence" value="ECO:0007669"/>
    <property type="project" value="InterPro"/>
</dbReference>
<feature type="region of interest" description="Disordered" evidence="19">
    <location>
        <begin position="1684"/>
        <end position="1735"/>
    </location>
</feature>
<feature type="region of interest" description="Disordered" evidence="19">
    <location>
        <begin position="672"/>
        <end position="740"/>
    </location>
</feature>
<dbReference type="Pfam" id="PF07569">
    <property type="entry name" value="Hira"/>
    <property type="match status" value="1"/>
</dbReference>
<dbReference type="InterPro" id="IPR036388">
    <property type="entry name" value="WH-like_DNA-bd_sf"/>
</dbReference>
<dbReference type="RefSeq" id="XP_033431517.1">
    <property type="nucleotide sequence ID" value="XM_033565760.1"/>
</dbReference>
<name>A0A5M9N1J6_9EURO</name>
<dbReference type="CDD" id="cd08829">
    <property type="entry name" value="SPFH_paraslipin"/>
    <property type="match status" value="1"/>
</dbReference>
<dbReference type="FunFam" id="2.130.10.10:FF:000290">
    <property type="entry name" value="Protein HIR"/>
    <property type="match status" value="1"/>
</dbReference>
<dbReference type="Pfam" id="PF01145">
    <property type="entry name" value="Band_7"/>
    <property type="match status" value="1"/>
</dbReference>
<dbReference type="GO" id="GO:0005634">
    <property type="term" value="C:nucleus"/>
    <property type="evidence" value="ECO:0007669"/>
    <property type="project" value="UniProtKB-SubCell"/>
</dbReference>
<feature type="compositionally biased region" description="Basic and acidic residues" evidence="19">
    <location>
        <begin position="248"/>
        <end position="278"/>
    </location>
</feature>
<keyword evidence="13" id="KW-0496">Mitochondrion</keyword>
<dbReference type="GO" id="GO:0006351">
    <property type="term" value="P:DNA-templated transcription"/>
    <property type="evidence" value="ECO:0007669"/>
    <property type="project" value="InterPro"/>
</dbReference>
<dbReference type="CDD" id="cd07323">
    <property type="entry name" value="LAM"/>
    <property type="match status" value="1"/>
</dbReference>
<evidence type="ECO:0000313" key="21">
    <source>
        <dbReference type="EMBL" id="KAA8652156.1"/>
    </source>
</evidence>
<evidence type="ECO:0000256" key="9">
    <source>
        <dbReference type="ARBA" id="ARBA00022737"/>
    </source>
</evidence>
<evidence type="ECO:0000313" key="22">
    <source>
        <dbReference type="Proteomes" id="UP000324241"/>
    </source>
</evidence>
<dbReference type="Gene3D" id="3.30.479.30">
    <property type="entry name" value="Band 7 domain"/>
    <property type="match status" value="1"/>
</dbReference>
<dbReference type="PRINTS" id="PR00721">
    <property type="entry name" value="STOMATIN"/>
</dbReference>
<dbReference type="FunFam" id="2.130.10.10:FF:001557">
    <property type="entry name" value="Protein HIR"/>
    <property type="match status" value="1"/>
</dbReference>
<dbReference type="SUPFAM" id="SSF117892">
    <property type="entry name" value="Band 7/SPFH domain"/>
    <property type="match status" value="1"/>
</dbReference>
<feature type="compositionally biased region" description="Polar residues" evidence="19">
    <location>
        <begin position="1689"/>
        <end position="1700"/>
    </location>
</feature>
<keyword evidence="7" id="KW-0678">Repressor</keyword>
<dbReference type="InterPro" id="IPR032435">
    <property type="entry name" value="STML2-like_C"/>
</dbReference>
<dbReference type="InterPro" id="IPR036013">
    <property type="entry name" value="Band_7/SPFH_dom_sf"/>
</dbReference>
<feature type="region of interest" description="Disordered" evidence="19">
    <location>
        <begin position="1181"/>
        <end position="1220"/>
    </location>
</feature>
<comment type="function">
    <text evidence="1">Required for replication-independent chromatin assembly and for the periodic repression of histone gene transcription during the cell cycle.</text>
</comment>
<dbReference type="InterPro" id="IPR001107">
    <property type="entry name" value="Band_7"/>
</dbReference>
<organism evidence="21 22">
    <name type="scientific">Aspergillus tanneri</name>
    <dbReference type="NCBI Taxonomy" id="1220188"/>
    <lineage>
        <taxon>Eukaryota</taxon>
        <taxon>Fungi</taxon>
        <taxon>Dikarya</taxon>
        <taxon>Ascomycota</taxon>
        <taxon>Pezizomycotina</taxon>
        <taxon>Eurotiomycetes</taxon>
        <taxon>Eurotiomycetidae</taxon>
        <taxon>Eurotiales</taxon>
        <taxon>Aspergillaceae</taxon>
        <taxon>Aspergillus</taxon>
        <taxon>Aspergillus subgen. Circumdati</taxon>
    </lineage>
</organism>
<keyword evidence="10" id="KW-0156">Chromatin regulator</keyword>
<comment type="similarity">
    <text evidence="5">Belongs to the band 7/mec-2 family.</text>
</comment>
<feature type="compositionally biased region" description="Polar residues" evidence="19">
    <location>
        <begin position="178"/>
        <end position="203"/>
    </location>
</feature>
<evidence type="ECO:0000256" key="6">
    <source>
        <dbReference type="ARBA" id="ARBA00021588"/>
    </source>
</evidence>
<dbReference type="EMBL" id="QUQM01000002">
    <property type="protein sequence ID" value="KAA8652156.1"/>
    <property type="molecule type" value="Genomic_DNA"/>
</dbReference>
<feature type="compositionally biased region" description="Basic and acidic residues" evidence="19">
    <location>
        <begin position="211"/>
        <end position="228"/>
    </location>
</feature>
<comment type="subcellular location">
    <subcellularLocation>
        <location evidence="3">Mitochondrion</location>
    </subcellularLocation>
    <subcellularLocation>
        <location evidence="2">Nucleus</location>
    </subcellularLocation>
</comment>
<dbReference type="GO" id="GO:0000417">
    <property type="term" value="C:HIR complex"/>
    <property type="evidence" value="ECO:0007669"/>
    <property type="project" value="TreeGrafter"/>
</dbReference>
<keyword evidence="11 18" id="KW-0694">RNA-binding</keyword>
<dbReference type="SUPFAM" id="SSF46785">
    <property type="entry name" value="Winged helix' DNA-binding domain"/>
    <property type="match status" value="1"/>
</dbReference>
<proteinExistence type="inferred from homology"/>
<dbReference type="GO" id="GO:0000339">
    <property type="term" value="F:RNA cap binding"/>
    <property type="evidence" value="ECO:0007669"/>
    <property type="project" value="InterPro"/>
</dbReference>
<feature type="compositionally biased region" description="Basic and acidic residues" evidence="19">
    <location>
        <begin position="463"/>
        <end position="480"/>
    </location>
</feature>
<dbReference type="SUPFAM" id="SSF50978">
    <property type="entry name" value="WD40 repeat-like"/>
    <property type="match status" value="1"/>
</dbReference>
<dbReference type="PROSITE" id="PS50082">
    <property type="entry name" value="WD_REPEATS_2"/>
    <property type="match status" value="4"/>
</dbReference>
<feature type="compositionally biased region" description="Low complexity" evidence="19">
    <location>
        <begin position="79"/>
        <end position="94"/>
    </location>
</feature>
<feature type="region of interest" description="Disordered" evidence="19">
    <location>
        <begin position="1847"/>
        <end position="1866"/>
    </location>
</feature>
<feature type="compositionally biased region" description="Polar residues" evidence="19">
    <location>
        <begin position="697"/>
        <end position="727"/>
    </location>
</feature>
<dbReference type="Pfam" id="PF24105">
    <property type="entry name" value="Beta-prop_CAF1B_HIR1"/>
    <property type="match status" value="1"/>
</dbReference>
<dbReference type="GeneID" id="54323762"/>
<feature type="compositionally biased region" description="Polar residues" evidence="19">
    <location>
        <begin position="527"/>
        <end position="539"/>
    </location>
</feature>
<dbReference type="InterPro" id="IPR031120">
    <property type="entry name" value="HIR1-like"/>
</dbReference>
<dbReference type="InterPro" id="IPR001680">
    <property type="entry name" value="WD40_rpt"/>
</dbReference>
<evidence type="ECO:0000259" key="20">
    <source>
        <dbReference type="PROSITE" id="PS50961"/>
    </source>
</evidence>
<evidence type="ECO:0000256" key="3">
    <source>
        <dbReference type="ARBA" id="ARBA00004173"/>
    </source>
</evidence>
<feature type="compositionally biased region" description="Polar residues" evidence="19">
    <location>
        <begin position="676"/>
        <end position="689"/>
    </location>
</feature>
<dbReference type="PROSITE" id="PS50294">
    <property type="entry name" value="WD_REPEATS_REGION"/>
    <property type="match status" value="3"/>
</dbReference>
<dbReference type="GO" id="GO:0098552">
    <property type="term" value="C:side of membrane"/>
    <property type="evidence" value="ECO:0007669"/>
    <property type="project" value="UniProtKB-ARBA"/>
</dbReference>
<dbReference type="PROSITE" id="PS50961">
    <property type="entry name" value="HTH_LA"/>
    <property type="match status" value="1"/>
</dbReference>
<dbReference type="PANTHER" id="PTHR13831">
    <property type="entry name" value="MEMBER OF THE HIR1 FAMILY OF WD-REPEAT PROTEINS"/>
    <property type="match status" value="1"/>
</dbReference>
<dbReference type="Pfam" id="PF09453">
    <property type="entry name" value="HIRA_B"/>
    <property type="match status" value="1"/>
</dbReference>
<dbReference type="OrthoDB" id="1741719at2759"/>
<accession>A0A5M9N1J6</accession>
<keyword evidence="15" id="KW-0539">Nucleus</keyword>
<feature type="compositionally biased region" description="Polar residues" evidence="19">
    <location>
        <begin position="330"/>
        <end position="339"/>
    </location>
</feature>
<evidence type="ECO:0000256" key="4">
    <source>
        <dbReference type="ARBA" id="ARBA00007306"/>
    </source>
</evidence>
<dbReference type="InterPro" id="IPR006607">
    <property type="entry name" value="DM15"/>
</dbReference>
<feature type="region of interest" description="Disordered" evidence="19">
    <location>
        <begin position="1900"/>
        <end position="1919"/>
    </location>
</feature>
<feature type="repeat" description="WD" evidence="17">
    <location>
        <begin position="1414"/>
        <end position="1455"/>
    </location>
</feature>
<evidence type="ECO:0000256" key="5">
    <source>
        <dbReference type="ARBA" id="ARBA00008164"/>
    </source>
</evidence>
<dbReference type="Gene3D" id="1.10.10.10">
    <property type="entry name" value="Winged helix-like DNA-binding domain superfamily/Winged helix DNA-binding domain"/>
    <property type="match status" value="1"/>
</dbReference>
<evidence type="ECO:0000256" key="8">
    <source>
        <dbReference type="ARBA" id="ARBA00022574"/>
    </source>
</evidence>
<dbReference type="Proteomes" id="UP000324241">
    <property type="component" value="Unassembled WGS sequence"/>
</dbReference>
<feature type="domain" description="HTH La-type RNA-binding" evidence="20">
    <location>
        <begin position="579"/>
        <end position="672"/>
    </location>
</feature>
<dbReference type="SMART" id="SM00244">
    <property type="entry name" value="PHB"/>
    <property type="match status" value="1"/>
</dbReference>
<keyword evidence="14" id="KW-0804">Transcription</keyword>
<dbReference type="PANTHER" id="PTHR13831:SF0">
    <property type="entry name" value="PROTEIN HIRA"/>
    <property type="match status" value="1"/>
</dbReference>
<dbReference type="InterPro" id="IPR006630">
    <property type="entry name" value="La_HTH"/>
</dbReference>
<feature type="repeat" description="WD" evidence="17">
    <location>
        <begin position="1311"/>
        <end position="1352"/>
    </location>
</feature>
<gene>
    <name evidence="21" type="primary">HIR1</name>
    <name evidence="21" type="ORF">ATNIH1004_001060</name>
</gene>
<dbReference type="GO" id="GO:0005886">
    <property type="term" value="C:plasma membrane"/>
    <property type="evidence" value="ECO:0007669"/>
    <property type="project" value="UniProtKB-ARBA"/>
</dbReference>
<feature type="compositionally biased region" description="Polar residues" evidence="19">
    <location>
        <begin position="347"/>
        <end position="368"/>
    </location>
</feature>
<comment type="caution">
    <text evidence="21">The sequence shown here is derived from an EMBL/GenBank/DDBJ whole genome shotgun (WGS) entry which is preliminary data.</text>
</comment>
<dbReference type="FunFam" id="3.30.479.30:FF:000004">
    <property type="entry name" value="Putative membrane protease family, stomatin"/>
    <property type="match status" value="1"/>
</dbReference>
<dbReference type="InterPro" id="IPR055410">
    <property type="entry name" value="Beta-prop_CAF1B_HIR1"/>
</dbReference>
<evidence type="ECO:0000256" key="19">
    <source>
        <dbReference type="SAM" id="MobiDB-lite"/>
    </source>
</evidence>
<dbReference type="InterPro" id="IPR036390">
    <property type="entry name" value="WH_DNA-bd_sf"/>
</dbReference>
<evidence type="ECO:0000256" key="13">
    <source>
        <dbReference type="ARBA" id="ARBA00023128"/>
    </source>
</evidence>
<evidence type="ECO:0000256" key="14">
    <source>
        <dbReference type="ARBA" id="ARBA00023163"/>
    </source>
</evidence>
<keyword evidence="12" id="KW-0805">Transcription regulation</keyword>
<keyword evidence="8 17" id="KW-0853">WD repeat</keyword>
<evidence type="ECO:0000256" key="10">
    <source>
        <dbReference type="ARBA" id="ARBA00022853"/>
    </source>
</evidence>
<evidence type="ECO:0000256" key="12">
    <source>
        <dbReference type="ARBA" id="ARBA00023015"/>
    </source>
</evidence>
<comment type="similarity">
    <text evidence="4">Belongs to the WD repeat HIR1 family.</text>
</comment>
<dbReference type="Pfam" id="PF05383">
    <property type="entry name" value="La"/>
    <property type="match status" value="1"/>
</dbReference>
<dbReference type="GO" id="GO:0000785">
    <property type="term" value="C:chromatin"/>
    <property type="evidence" value="ECO:0007669"/>
    <property type="project" value="TreeGrafter"/>
</dbReference>
<feature type="compositionally biased region" description="Polar residues" evidence="19">
    <location>
        <begin position="493"/>
        <end position="509"/>
    </location>
</feature>
<dbReference type="CDD" id="cd00200">
    <property type="entry name" value="WD40"/>
    <property type="match status" value="1"/>
</dbReference>
<dbReference type="VEuPathDB" id="FungiDB:EYZ11_000489"/>
<feature type="compositionally biased region" description="Basic and acidic residues" evidence="19">
    <location>
        <begin position="372"/>
        <end position="383"/>
    </location>
</feature>
<dbReference type="GO" id="GO:0005739">
    <property type="term" value="C:mitochondrion"/>
    <property type="evidence" value="ECO:0007669"/>
    <property type="project" value="UniProtKB-SubCell"/>
</dbReference>
<protein>
    <recommendedName>
        <fullName evidence="6">Protein HIR1</fullName>
    </recommendedName>
    <alternativeName>
        <fullName evidence="16">Protein hir1</fullName>
    </alternativeName>
</protein>
<dbReference type="Pfam" id="PF21071">
    <property type="entry name" value="LARP1_HEAT"/>
    <property type="match status" value="1"/>
</dbReference>
<dbReference type="VEuPathDB" id="FungiDB:EYZ11_000476"/>
<evidence type="ECO:0000256" key="17">
    <source>
        <dbReference type="PROSITE-ProRule" id="PRU00221"/>
    </source>
</evidence>
<dbReference type="GO" id="GO:0048255">
    <property type="term" value="P:mRNA stabilization"/>
    <property type="evidence" value="ECO:0007669"/>
    <property type="project" value="InterPro"/>
</dbReference>
<dbReference type="GO" id="GO:0005829">
    <property type="term" value="C:cytosol"/>
    <property type="evidence" value="ECO:0007669"/>
    <property type="project" value="UniProtKB-ARBA"/>
</dbReference>
<dbReference type="SMART" id="SM00320">
    <property type="entry name" value="WD40"/>
    <property type="match status" value="6"/>
</dbReference>
<dbReference type="InterPro" id="IPR011494">
    <property type="entry name" value="HIRA-like_C"/>
</dbReference>
<evidence type="ECO:0000256" key="1">
    <source>
        <dbReference type="ARBA" id="ARBA00002677"/>
    </source>
</evidence>
<feature type="compositionally biased region" description="Basic and acidic residues" evidence="19">
    <location>
        <begin position="161"/>
        <end position="170"/>
    </location>
</feature>
<feature type="compositionally biased region" description="Basic and acidic residues" evidence="19">
    <location>
        <begin position="111"/>
        <end position="149"/>
    </location>
</feature>
<dbReference type="InterPro" id="IPR019015">
    <property type="entry name" value="HIRA_B_motif"/>
</dbReference>
<feature type="region of interest" description="Disordered" evidence="19">
    <location>
        <begin position="23"/>
        <end position="539"/>
    </location>
</feature>